<proteinExistence type="predicted"/>
<dbReference type="eggNOG" id="KOG0017">
    <property type="taxonomic scope" value="Eukaryota"/>
</dbReference>
<evidence type="ECO:0000313" key="2">
    <source>
        <dbReference type="EMBL" id="CCF50134.1"/>
    </source>
</evidence>
<name>I2FT91_USTHO</name>
<reference evidence="2 3" key="1">
    <citation type="journal article" date="2012" name="Plant Cell">
        <title>Genome comparison of barley and maize smut fungi reveals targeted loss of RNA silencing components and species-specific presence of transposable elements.</title>
        <authorList>
            <person name="Laurie J.D."/>
            <person name="Ali S."/>
            <person name="Linning R."/>
            <person name="Mannhaupt G."/>
            <person name="Wong P."/>
            <person name="Gueldener U."/>
            <person name="Muensterkoetter M."/>
            <person name="Moore R."/>
            <person name="Kahmann R."/>
            <person name="Bakkeren G."/>
            <person name="Schirawski J."/>
        </authorList>
    </citation>
    <scope>NUCLEOTIDE SEQUENCE [LARGE SCALE GENOMIC DNA]</scope>
    <source>
        <strain evidence="3">Uh4875-4</strain>
    </source>
</reference>
<dbReference type="Proteomes" id="UP000006174">
    <property type="component" value="Unassembled WGS sequence"/>
</dbReference>
<keyword evidence="3" id="KW-1185">Reference proteome</keyword>
<dbReference type="Pfam" id="PF07727">
    <property type="entry name" value="RVT_2"/>
    <property type="match status" value="1"/>
</dbReference>
<protein>
    <recommendedName>
        <fullName evidence="1">Reverse transcriptase Ty1/copia-type domain-containing protein</fullName>
    </recommendedName>
</protein>
<dbReference type="STRING" id="1128400.I2FT91"/>
<dbReference type="HOGENOM" id="CLU_153396_0_0_1"/>
<feature type="domain" description="Reverse transcriptase Ty1/copia-type" evidence="1">
    <location>
        <begin position="6"/>
        <end position="100"/>
    </location>
</feature>
<dbReference type="AlphaFoldDB" id="I2FT91"/>
<dbReference type="EMBL" id="CAGI01000151">
    <property type="protein sequence ID" value="CCF50134.1"/>
    <property type="molecule type" value="Genomic_DNA"/>
</dbReference>
<dbReference type="InterPro" id="IPR043502">
    <property type="entry name" value="DNA/RNA_pol_sf"/>
</dbReference>
<organism evidence="2 3">
    <name type="scientific">Ustilago hordei</name>
    <name type="common">Barley covered smut fungus</name>
    <dbReference type="NCBI Taxonomy" id="120017"/>
    <lineage>
        <taxon>Eukaryota</taxon>
        <taxon>Fungi</taxon>
        <taxon>Dikarya</taxon>
        <taxon>Basidiomycota</taxon>
        <taxon>Ustilaginomycotina</taxon>
        <taxon>Ustilaginomycetes</taxon>
        <taxon>Ustilaginales</taxon>
        <taxon>Ustilaginaceae</taxon>
        <taxon>Ustilago</taxon>
    </lineage>
</organism>
<gene>
    <name evidence="2" type="ORF">UHOR_14261</name>
</gene>
<dbReference type="SUPFAM" id="SSF56672">
    <property type="entry name" value="DNA/RNA polymerases"/>
    <property type="match status" value="1"/>
</dbReference>
<dbReference type="OrthoDB" id="3344688at2759"/>
<comment type="caution">
    <text evidence="2">The sequence shown here is derived from an EMBL/GenBank/DDBJ whole genome shotgun (WGS) entry which is preliminary data.</text>
</comment>
<evidence type="ECO:0000313" key="3">
    <source>
        <dbReference type="Proteomes" id="UP000006174"/>
    </source>
</evidence>
<evidence type="ECO:0000259" key="1">
    <source>
        <dbReference type="Pfam" id="PF07727"/>
    </source>
</evidence>
<accession>I2FT91</accession>
<sequence>MPSTPCLYSRGTGNKITIITAYVDDMLIMSPSCNEVDHTKQEIMGKWEMEDNREIKEFLGIKITHDRRMRRISLDLMAYVKAMVNKWLGGANKKSWIPMLSVANVAGGKKCNPQQVKRYQELVGQLLWVSNTAQPDIAFAVGTLA</sequence>
<dbReference type="InterPro" id="IPR013103">
    <property type="entry name" value="RVT_2"/>
</dbReference>